<feature type="region of interest" description="Disordered" evidence="1">
    <location>
        <begin position="153"/>
        <end position="175"/>
    </location>
</feature>
<keyword evidence="2" id="KW-1185">Reference proteome</keyword>
<dbReference type="InterPro" id="IPR036397">
    <property type="entry name" value="RNaseH_sf"/>
</dbReference>
<name>A0ABM1J9A6_POLDO</name>
<sequence length="175" mass="20638">MGKNTVQAKQWLEKCYGDFAPSEITIKRWSADFKRGRRDTDDAERSGCSNEAVTPENIKKIRKIILNDRKVKLCELTDMVKISKERVGFILHEHLSIRKLCSEWVSRLLTVDQKQQRVDDSEQCLAMFKRNKPEFLRRYVTMDETWIHYFTPESKRSSSEWTATGEPRPKRPKAQ</sequence>
<dbReference type="PANTHER" id="PTHR46060">
    <property type="entry name" value="MARINER MOS1 TRANSPOSASE-LIKE PROTEIN"/>
    <property type="match status" value="1"/>
</dbReference>
<reference evidence="3" key="1">
    <citation type="submission" date="2025-08" db="UniProtKB">
        <authorList>
            <consortium name="RefSeq"/>
        </authorList>
    </citation>
    <scope>IDENTIFICATION</scope>
    <source>
        <tissue evidence="3">Whole body</tissue>
    </source>
</reference>
<dbReference type="Gene3D" id="3.30.420.10">
    <property type="entry name" value="Ribonuclease H-like superfamily/Ribonuclease H"/>
    <property type="match status" value="1"/>
</dbReference>
<evidence type="ECO:0000313" key="3">
    <source>
        <dbReference type="RefSeq" id="XP_015189044.1"/>
    </source>
</evidence>
<dbReference type="PANTHER" id="PTHR46060:SF1">
    <property type="entry name" value="MARINER MOS1 TRANSPOSASE-LIKE PROTEIN"/>
    <property type="match status" value="1"/>
</dbReference>
<accession>A0ABM1J9A6</accession>
<dbReference type="RefSeq" id="XP_015189044.1">
    <property type="nucleotide sequence ID" value="XM_015333558.1"/>
</dbReference>
<dbReference type="InterPro" id="IPR052709">
    <property type="entry name" value="Transposase-MT_Hybrid"/>
</dbReference>
<evidence type="ECO:0000313" key="2">
    <source>
        <dbReference type="Proteomes" id="UP000694924"/>
    </source>
</evidence>
<proteinExistence type="predicted"/>
<dbReference type="Proteomes" id="UP000694924">
    <property type="component" value="Unplaced"/>
</dbReference>
<dbReference type="GeneID" id="107073104"/>
<gene>
    <name evidence="3" type="primary">LOC107073104</name>
</gene>
<organism evidence="2 3">
    <name type="scientific">Polistes dominula</name>
    <name type="common">European paper wasp</name>
    <name type="synonym">Vespa dominula</name>
    <dbReference type="NCBI Taxonomy" id="743375"/>
    <lineage>
        <taxon>Eukaryota</taxon>
        <taxon>Metazoa</taxon>
        <taxon>Ecdysozoa</taxon>
        <taxon>Arthropoda</taxon>
        <taxon>Hexapoda</taxon>
        <taxon>Insecta</taxon>
        <taxon>Pterygota</taxon>
        <taxon>Neoptera</taxon>
        <taxon>Endopterygota</taxon>
        <taxon>Hymenoptera</taxon>
        <taxon>Apocrita</taxon>
        <taxon>Aculeata</taxon>
        <taxon>Vespoidea</taxon>
        <taxon>Vespidae</taxon>
        <taxon>Polistinae</taxon>
        <taxon>Polistini</taxon>
        <taxon>Polistes</taxon>
    </lineage>
</organism>
<protein>
    <recommendedName>
        <fullName evidence="4">Transposase</fullName>
    </recommendedName>
</protein>
<evidence type="ECO:0000256" key="1">
    <source>
        <dbReference type="SAM" id="MobiDB-lite"/>
    </source>
</evidence>
<evidence type="ECO:0008006" key="4">
    <source>
        <dbReference type="Google" id="ProtNLM"/>
    </source>
</evidence>